<dbReference type="EMBL" id="JACOGA010000005">
    <property type="protein sequence ID" value="MBC3873313.1"/>
    <property type="molecule type" value="Genomic_DNA"/>
</dbReference>
<sequence length="221" mass="25662">MNLPFSPASNSPNSVLALFFLALAFASGSFASSFADELFRSHQYNAHRQNIDEVKRLRWDLTNCISKLNGDDDMPCDEVHINKNLKSKTQVLLWQKRIDDINDHILELQKFTSTPPNKINYFVRNPETGFQLSLLFTFIFSAFGAVKLWQWGKVQAKSEKSINLENQKKEAELILLNKNIAVFDLRFEIEKELKKMELVIQRENLKKLKNEKYHTVVRNGN</sequence>
<keyword evidence="1" id="KW-0472">Membrane</keyword>
<name>A0ABR6Y9L0_9BURK</name>
<evidence type="ECO:0000313" key="3">
    <source>
        <dbReference type="EMBL" id="MBC3873313.1"/>
    </source>
</evidence>
<organism evidence="3 4">
    <name type="scientific">Undibacterium flavidum</name>
    <dbReference type="NCBI Taxonomy" id="2762297"/>
    <lineage>
        <taxon>Bacteria</taxon>
        <taxon>Pseudomonadati</taxon>
        <taxon>Pseudomonadota</taxon>
        <taxon>Betaproteobacteria</taxon>
        <taxon>Burkholderiales</taxon>
        <taxon>Oxalobacteraceae</taxon>
        <taxon>Undibacterium</taxon>
    </lineage>
</organism>
<accession>A0ABR6Y9L0</accession>
<reference evidence="3 4" key="1">
    <citation type="submission" date="2020-08" db="EMBL/GenBank/DDBJ databases">
        <title>Novel species isolated from subtropical streams in China.</title>
        <authorList>
            <person name="Lu H."/>
        </authorList>
    </citation>
    <scope>NUCLEOTIDE SEQUENCE [LARGE SCALE GENOMIC DNA]</scope>
    <source>
        <strain evidence="3 4">LX15W</strain>
    </source>
</reference>
<proteinExistence type="predicted"/>
<evidence type="ECO:0000256" key="2">
    <source>
        <dbReference type="SAM" id="SignalP"/>
    </source>
</evidence>
<feature type="signal peptide" evidence="2">
    <location>
        <begin position="1"/>
        <end position="31"/>
    </location>
</feature>
<feature type="chain" id="PRO_5047485501" evidence="2">
    <location>
        <begin position="32"/>
        <end position="221"/>
    </location>
</feature>
<keyword evidence="2" id="KW-0732">Signal</keyword>
<dbReference type="RefSeq" id="WP_186941346.1">
    <property type="nucleotide sequence ID" value="NZ_JACOGA010000005.1"/>
</dbReference>
<dbReference type="Proteomes" id="UP000624279">
    <property type="component" value="Unassembled WGS sequence"/>
</dbReference>
<keyword evidence="1" id="KW-0812">Transmembrane</keyword>
<feature type="transmembrane region" description="Helical" evidence="1">
    <location>
        <begin position="130"/>
        <end position="149"/>
    </location>
</feature>
<keyword evidence="4" id="KW-1185">Reference proteome</keyword>
<gene>
    <name evidence="3" type="ORF">H8K55_06925</name>
</gene>
<evidence type="ECO:0000313" key="4">
    <source>
        <dbReference type="Proteomes" id="UP000624279"/>
    </source>
</evidence>
<evidence type="ECO:0000256" key="1">
    <source>
        <dbReference type="SAM" id="Phobius"/>
    </source>
</evidence>
<comment type="caution">
    <text evidence="3">The sequence shown here is derived from an EMBL/GenBank/DDBJ whole genome shotgun (WGS) entry which is preliminary data.</text>
</comment>
<protein>
    <submittedName>
        <fullName evidence="3">Uncharacterized protein</fullName>
    </submittedName>
</protein>
<keyword evidence="1" id="KW-1133">Transmembrane helix</keyword>